<dbReference type="InterPro" id="IPR000682">
    <property type="entry name" value="PCMT"/>
</dbReference>
<keyword evidence="7 10" id="KW-0808">Transferase</keyword>
<evidence type="ECO:0000256" key="4">
    <source>
        <dbReference type="ARBA" id="ARBA00013346"/>
    </source>
</evidence>
<protein>
    <recommendedName>
        <fullName evidence="4 9">Protein-L-isoaspartate O-methyltransferase</fullName>
        <ecNumber evidence="3 9">2.1.1.77</ecNumber>
    </recommendedName>
</protein>
<dbReference type="EC" id="2.1.1.77" evidence="3 9"/>
<keyword evidence="8" id="KW-0949">S-adenosyl-L-methionine</keyword>
<gene>
    <name evidence="10" type="ORF">GXW71_10020</name>
</gene>
<dbReference type="EMBL" id="JAAGBB010000010">
    <property type="protein sequence ID" value="MBR0664687.1"/>
    <property type="molecule type" value="Genomic_DNA"/>
</dbReference>
<name>A0ABS5EWK2_9PROT</name>
<dbReference type="NCBIfam" id="NF001453">
    <property type="entry name" value="PRK00312.1"/>
    <property type="match status" value="1"/>
</dbReference>
<evidence type="ECO:0000313" key="10">
    <source>
        <dbReference type="EMBL" id="MBR0664687.1"/>
    </source>
</evidence>
<evidence type="ECO:0000256" key="3">
    <source>
        <dbReference type="ARBA" id="ARBA00011890"/>
    </source>
</evidence>
<evidence type="ECO:0000256" key="6">
    <source>
        <dbReference type="ARBA" id="ARBA00022603"/>
    </source>
</evidence>
<keyword evidence="5" id="KW-0963">Cytoplasm</keyword>
<dbReference type="CDD" id="cd02440">
    <property type="entry name" value="AdoMet_MTases"/>
    <property type="match status" value="1"/>
</dbReference>
<evidence type="ECO:0000256" key="9">
    <source>
        <dbReference type="NCBIfam" id="TIGR00080"/>
    </source>
</evidence>
<dbReference type="InterPro" id="IPR029063">
    <property type="entry name" value="SAM-dependent_MTases_sf"/>
</dbReference>
<evidence type="ECO:0000256" key="7">
    <source>
        <dbReference type="ARBA" id="ARBA00022679"/>
    </source>
</evidence>
<dbReference type="PANTHER" id="PTHR11579:SF0">
    <property type="entry name" value="PROTEIN-L-ISOASPARTATE(D-ASPARTATE) O-METHYLTRANSFERASE"/>
    <property type="match status" value="1"/>
</dbReference>
<dbReference type="GO" id="GO:0032259">
    <property type="term" value="P:methylation"/>
    <property type="evidence" value="ECO:0007669"/>
    <property type="project" value="UniProtKB-KW"/>
</dbReference>
<dbReference type="Gene3D" id="3.40.50.150">
    <property type="entry name" value="Vaccinia Virus protein VP39"/>
    <property type="match status" value="1"/>
</dbReference>
<keyword evidence="6 10" id="KW-0489">Methyltransferase</keyword>
<dbReference type="PROSITE" id="PS01279">
    <property type="entry name" value="PCMT"/>
    <property type="match status" value="1"/>
</dbReference>
<evidence type="ECO:0000313" key="11">
    <source>
        <dbReference type="Proteomes" id="UP001196870"/>
    </source>
</evidence>
<comment type="caution">
    <text evidence="10">The sequence shown here is derived from an EMBL/GenBank/DDBJ whole genome shotgun (WGS) entry which is preliminary data.</text>
</comment>
<evidence type="ECO:0000256" key="2">
    <source>
        <dbReference type="ARBA" id="ARBA00005369"/>
    </source>
</evidence>
<accession>A0ABS5EWK2</accession>
<keyword evidence="11" id="KW-1185">Reference proteome</keyword>
<dbReference type="GO" id="GO:0004719">
    <property type="term" value="F:protein-L-isoaspartate (D-aspartate) O-methyltransferase activity"/>
    <property type="evidence" value="ECO:0007669"/>
    <property type="project" value="UniProtKB-EC"/>
</dbReference>
<dbReference type="Proteomes" id="UP001196870">
    <property type="component" value="Unassembled WGS sequence"/>
</dbReference>
<evidence type="ECO:0000256" key="8">
    <source>
        <dbReference type="ARBA" id="ARBA00022691"/>
    </source>
</evidence>
<comment type="similarity">
    <text evidence="2">Belongs to the methyltransferase superfamily. L-isoaspartyl/D-aspartyl protein methyltransferase family.</text>
</comment>
<evidence type="ECO:0000256" key="5">
    <source>
        <dbReference type="ARBA" id="ARBA00022490"/>
    </source>
</evidence>
<reference evidence="11" key="1">
    <citation type="journal article" date="2021" name="Syst. Appl. Microbiol.">
        <title>Roseomonas hellenica sp. nov., isolated from roots of wild-growing Alkanna tinctoria.</title>
        <authorList>
            <person name="Rat A."/>
            <person name="Naranjo H.D."/>
            <person name="Lebbe L."/>
            <person name="Cnockaert M."/>
            <person name="Krigas N."/>
            <person name="Grigoriadou K."/>
            <person name="Maloupa E."/>
            <person name="Willems A."/>
        </authorList>
    </citation>
    <scope>NUCLEOTIDE SEQUENCE [LARGE SCALE GENOMIC DNA]</scope>
    <source>
        <strain evidence="11">LMG 31523</strain>
    </source>
</reference>
<comment type="subcellular location">
    <subcellularLocation>
        <location evidence="1">Cytoplasm</location>
    </subcellularLocation>
</comment>
<sequence>MKPLTDKHLSILRRHMVELISVHADLLEVEIGKPSLDDRVLAAMQRVPRHLFVPPSLATHAYQDSALPIGFDKTISQPFICALMTDLLKPSDVDVVLEIGTGLGYQTAILAELTSWVWTVEIVEEFSSRAEALLNQLGYSNVGCRVGDGSRGWIEHGPYDKILLAAAPEQVPPHLVEQLKPGGRMVLPVGPADDQRLTVINKDMVGEIHARQVIPVKFGSLETII</sequence>
<dbReference type="Pfam" id="PF01135">
    <property type="entry name" value="PCMT"/>
    <property type="match status" value="1"/>
</dbReference>
<proteinExistence type="inferred from homology"/>
<dbReference type="RefSeq" id="WP_211852353.1">
    <property type="nucleotide sequence ID" value="NZ_JAAGBB010000010.1"/>
</dbReference>
<dbReference type="PANTHER" id="PTHR11579">
    <property type="entry name" value="PROTEIN-L-ISOASPARTATE O-METHYLTRANSFERASE"/>
    <property type="match status" value="1"/>
</dbReference>
<dbReference type="SUPFAM" id="SSF53335">
    <property type="entry name" value="S-adenosyl-L-methionine-dependent methyltransferases"/>
    <property type="match status" value="1"/>
</dbReference>
<evidence type="ECO:0000256" key="1">
    <source>
        <dbReference type="ARBA" id="ARBA00004496"/>
    </source>
</evidence>
<organism evidence="10 11">
    <name type="scientific">Plastoroseomonas hellenica</name>
    <dbReference type="NCBI Taxonomy" id="2687306"/>
    <lineage>
        <taxon>Bacteria</taxon>
        <taxon>Pseudomonadati</taxon>
        <taxon>Pseudomonadota</taxon>
        <taxon>Alphaproteobacteria</taxon>
        <taxon>Acetobacterales</taxon>
        <taxon>Acetobacteraceae</taxon>
        <taxon>Plastoroseomonas</taxon>
    </lineage>
</organism>
<dbReference type="NCBIfam" id="TIGR00080">
    <property type="entry name" value="pimt"/>
    <property type="match status" value="1"/>
</dbReference>